<evidence type="ECO:0000259" key="9">
    <source>
        <dbReference type="PROSITE" id="PS50111"/>
    </source>
</evidence>
<dbReference type="STRING" id="281362.AT959_06145"/>
<keyword evidence="3 8" id="KW-1133">Transmembrane helix</keyword>
<evidence type="ECO:0000256" key="2">
    <source>
        <dbReference type="ARBA" id="ARBA00022692"/>
    </source>
</evidence>
<sequence>MFLLIALVVTLALLAVGVPHLWLRLSAMQAAQARLAAISAIVPAQAFLADLRGHRSRLFFAGVGDASAAADLAPKKPSTAAPALVADGRLAEVLALDAEAAGGRRRMQHFGEFGQAVDLVQQHIVEQTAGLEESVGPLAAIWQEDLPQLNEALDRLNVLAGIAQREGAVAERLRPELSAAVAVAAHSLAQGGKHLRQLGSAELSEALAALEGQFAMTQTLAYGLALSSTVYAANEVEEGITRPLREVAALEKRVQGQLVEALQVQVALAQQHLLVTLALIVGGLLFSGAGLFVAYRRLAGNIEVLAEGARQLATGDLTVPIELAGADELQRVAGSLREVRDGMRRLITEIIDSAQAMTGASLSVAQAATTSAERARQQEADTLHVAAAVDVVSSQVAEIVEAAHETDIVARNADELAGSGMASVSQAKDVLEAMHADIAEATRCLDRMEAESKRVSSVVAVIAGIAEQTNLLALNAAIEAARAGDTGRGFAVVADEVRKLAERTAQSTKEIGNMIAGMQGISGETAAAVRTAASHVAHSNSCAGEAASAMGRVCEQARLVESASARIGGALGAHRAETARIETLVRDIAGASVENGKALAGAADAARLLEGLAGDLRQAIGQFRLA</sequence>
<dbReference type="Gene3D" id="1.10.287.950">
    <property type="entry name" value="Methyl-accepting chemotaxis protein"/>
    <property type="match status" value="1"/>
</dbReference>
<evidence type="ECO:0000313" key="12">
    <source>
        <dbReference type="Proteomes" id="UP000070186"/>
    </source>
</evidence>
<evidence type="ECO:0000256" key="4">
    <source>
        <dbReference type="ARBA" id="ARBA00023136"/>
    </source>
</evidence>
<keyword evidence="4 8" id="KW-0472">Membrane</keyword>
<evidence type="ECO:0000256" key="6">
    <source>
        <dbReference type="ARBA" id="ARBA00029447"/>
    </source>
</evidence>
<protein>
    <recommendedName>
        <fullName evidence="13">Chemotaxis protein</fullName>
    </recommendedName>
</protein>
<dbReference type="InterPro" id="IPR003660">
    <property type="entry name" value="HAMP_dom"/>
</dbReference>
<comment type="caution">
    <text evidence="11">The sequence shown here is derived from an EMBL/GenBank/DDBJ whole genome shotgun (WGS) entry which is preliminary data.</text>
</comment>
<dbReference type="GO" id="GO:0016020">
    <property type="term" value="C:membrane"/>
    <property type="evidence" value="ECO:0007669"/>
    <property type="project" value="UniProtKB-SubCell"/>
</dbReference>
<keyword evidence="5 7" id="KW-0807">Transducer</keyword>
<evidence type="ECO:0000256" key="5">
    <source>
        <dbReference type="ARBA" id="ARBA00023224"/>
    </source>
</evidence>
<dbReference type="PROSITE" id="PS50111">
    <property type="entry name" value="CHEMOTAXIS_TRANSDUC_2"/>
    <property type="match status" value="1"/>
</dbReference>
<dbReference type="SMART" id="SM00304">
    <property type="entry name" value="HAMP"/>
    <property type="match status" value="1"/>
</dbReference>
<dbReference type="InterPro" id="IPR004089">
    <property type="entry name" value="MCPsignal_dom"/>
</dbReference>
<comment type="subcellular location">
    <subcellularLocation>
        <location evidence="1">Membrane</location>
        <topology evidence="1">Multi-pass membrane protein</topology>
    </subcellularLocation>
</comment>
<dbReference type="SMART" id="SM00283">
    <property type="entry name" value="MA"/>
    <property type="match status" value="1"/>
</dbReference>
<evidence type="ECO:0000256" key="1">
    <source>
        <dbReference type="ARBA" id="ARBA00004141"/>
    </source>
</evidence>
<dbReference type="GO" id="GO:0007165">
    <property type="term" value="P:signal transduction"/>
    <property type="evidence" value="ECO:0007669"/>
    <property type="project" value="UniProtKB-KW"/>
</dbReference>
<proteinExistence type="inferred from homology"/>
<evidence type="ECO:0000313" key="11">
    <source>
        <dbReference type="EMBL" id="KXB31919.1"/>
    </source>
</evidence>
<dbReference type="PANTHER" id="PTHR32089:SF119">
    <property type="entry name" value="METHYL-ACCEPTING CHEMOTAXIS PROTEIN CTPL"/>
    <property type="match status" value="1"/>
</dbReference>
<dbReference type="PANTHER" id="PTHR32089">
    <property type="entry name" value="METHYL-ACCEPTING CHEMOTAXIS PROTEIN MCPB"/>
    <property type="match status" value="1"/>
</dbReference>
<feature type="domain" description="HAMP" evidence="10">
    <location>
        <begin position="296"/>
        <end position="348"/>
    </location>
</feature>
<keyword evidence="12" id="KW-1185">Reference proteome</keyword>
<comment type="similarity">
    <text evidence="6">Belongs to the methyl-accepting chemotaxis (MCP) protein family.</text>
</comment>
<dbReference type="CDD" id="cd06225">
    <property type="entry name" value="HAMP"/>
    <property type="match status" value="1"/>
</dbReference>
<feature type="transmembrane region" description="Helical" evidence="8">
    <location>
        <begin position="273"/>
        <end position="295"/>
    </location>
</feature>
<dbReference type="Proteomes" id="UP000070186">
    <property type="component" value="Unassembled WGS sequence"/>
</dbReference>
<keyword evidence="2 8" id="KW-0812">Transmembrane</keyword>
<evidence type="ECO:0000259" key="10">
    <source>
        <dbReference type="PROSITE" id="PS50885"/>
    </source>
</evidence>
<evidence type="ECO:0008006" key="13">
    <source>
        <dbReference type="Google" id="ProtNLM"/>
    </source>
</evidence>
<dbReference type="Pfam" id="PF00672">
    <property type="entry name" value="HAMP"/>
    <property type="match status" value="1"/>
</dbReference>
<feature type="domain" description="Methyl-accepting transducer" evidence="9">
    <location>
        <begin position="353"/>
        <end position="589"/>
    </location>
</feature>
<accession>A0A133XLV1</accession>
<dbReference type="Pfam" id="PF00015">
    <property type="entry name" value="MCPsignal"/>
    <property type="match status" value="1"/>
</dbReference>
<evidence type="ECO:0000256" key="8">
    <source>
        <dbReference type="SAM" id="Phobius"/>
    </source>
</evidence>
<reference evidence="11 12" key="1">
    <citation type="submission" date="2015-12" db="EMBL/GenBank/DDBJ databases">
        <title>Nitrous oxide reduction kinetics distinguish bacteria harboring typical versus atypical NosZ.</title>
        <authorList>
            <person name="Yoon S."/>
            <person name="Nissen S."/>
            <person name="Park D."/>
            <person name="Sanford R.A."/>
            <person name="Loeffler F.E."/>
        </authorList>
    </citation>
    <scope>NUCLEOTIDE SEQUENCE [LARGE SCALE GENOMIC DNA]</scope>
    <source>
        <strain evidence="11 12">ATCC BAA-841</strain>
    </source>
</reference>
<evidence type="ECO:0000256" key="3">
    <source>
        <dbReference type="ARBA" id="ARBA00022989"/>
    </source>
</evidence>
<dbReference type="PROSITE" id="PS50885">
    <property type="entry name" value="HAMP"/>
    <property type="match status" value="1"/>
</dbReference>
<gene>
    <name evidence="11" type="ORF">AT959_06145</name>
</gene>
<dbReference type="SUPFAM" id="SSF58104">
    <property type="entry name" value="Methyl-accepting chemotaxis protein (MCP) signaling domain"/>
    <property type="match status" value="1"/>
</dbReference>
<name>A0A133XLV1_9RHOO</name>
<dbReference type="AlphaFoldDB" id="A0A133XLV1"/>
<dbReference type="EMBL" id="LODL01000010">
    <property type="protein sequence ID" value="KXB31919.1"/>
    <property type="molecule type" value="Genomic_DNA"/>
</dbReference>
<organism evidence="11 12">
    <name type="scientific">Dechloromonas denitrificans</name>
    <dbReference type="NCBI Taxonomy" id="281362"/>
    <lineage>
        <taxon>Bacteria</taxon>
        <taxon>Pseudomonadati</taxon>
        <taxon>Pseudomonadota</taxon>
        <taxon>Betaproteobacteria</taxon>
        <taxon>Rhodocyclales</taxon>
        <taxon>Azonexaceae</taxon>
        <taxon>Dechloromonas</taxon>
    </lineage>
</organism>
<evidence type="ECO:0000256" key="7">
    <source>
        <dbReference type="PROSITE-ProRule" id="PRU00284"/>
    </source>
</evidence>